<dbReference type="AlphaFoldDB" id="A0A7J6TC37"/>
<name>A0A7J6TC37_PEROL</name>
<dbReference type="InterPro" id="IPR015943">
    <property type="entry name" value="WD40/YVTN_repeat-like_dom_sf"/>
</dbReference>
<dbReference type="InterPro" id="IPR036322">
    <property type="entry name" value="WD40_repeat_dom_sf"/>
</dbReference>
<evidence type="ECO:0000313" key="3">
    <source>
        <dbReference type="Proteomes" id="UP000574390"/>
    </source>
</evidence>
<sequence>MDCPTEVDDILSALDKEALMDMHALIKQRYSESVGDEFRLPPLVPKPRKKRHGRQHPRYSAVTAKSSLALWSMAPVPLEDRRLLRLVQLVDLFVKTGCYHPQRLHSYVAGIVELFGALSDRDNQGRALGVSWIHLVDYLLGRAPFAADHSGSGRLALAQVPELEAMEEGDDLAERPAWSKCQKFVDSATHPGECITTLQYCASLDAVITTHRRSSAVSVWLAKRDKNGLLYELHPSAEDPVPTRHEAISVSFDPKSKVICVLYAGNYVGAWEKVPLKEEKKIRDKTRGSRAKFGFTFRAVGSHKLTLVQGKERVLLSQIVSIKHEEAPWLMCDTRGGFHLFALEIRAGSVAELSHVKSLDGIHSGPVTRLVGLASPTARGALPAYLLSTSADGTFCLLESSRLMVEARVTPWRDLDRRSGKSVVRSVAYSPQHSLLVVATSSTVLAAYTLEANSFRGFKQPLVGHAKPLSDVASCLDGAFVASIDEGSHVIVWDAASLSIVSEVPGGLGQLNVLGRLLTPLPNRLLVAGKRFYVVRPNSGAKKRSLTGGTGSSDGNSKIVWATLNEASGRLITLDATDKIVRHRWSPGEPGKVLVGGRTESSAAIAQVHAWSSALDGGCRDMLVVCRTDGSIEIVDQFSGVIARRYPSLAAESGGSKAIDHRVDCSGNDLSVAAPGPVKAVVAFTAMKPTLAVSTSCADCHEGGPVWLFCTTPGYSGSGRPRCYRAFHPGSKRAGKHVTCTSLAHEPSSASLLCGCEDGKIYRYTLQPFSCLEVMDAALDWRGITDITVVSSRAGSDAIHLAALHGDDCADSSHRISLWRASRPITAARRRSLAEHLHTADRFVLMFSSGPLDADWPAQRVLPSGARTPVETRGSLASLVIMSLGVSQGSEDRANRSINIGSKSITLDLDNGFLVVNTLNGSVSVVSVSTNDQQNHEAPSNRLSGAPSGEVPSRRESKRSIDRSTSQLSAASGNCEGRMSVLYTWSASEKGAQLPLQSVSPTGSGQAIVVCDRVGGIWLVDILSGDLLAQWSPSCPCSSSWLALRCVSDARESLIKQAADLLRRLRPPQEPKDSTAMWKRRKEPVYVTQYSGRVGEEVKLPLLV</sequence>
<dbReference type="SUPFAM" id="SSF63829">
    <property type="entry name" value="Calcium-dependent phosphotriesterase"/>
    <property type="match status" value="1"/>
</dbReference>
<dbReference type="Gene3D" id="2.130.10.10">
    <property type="entry name" value="YVTN repeat-like/Quinoprotein amine dehydrogenase"/>
    <property type="match status" value="1"/>
</dbReference>
<comment type="caution">
    <text evidence="2">The sequence shown here is derived from an EMBL/GenBank/DDBJ whole genome shotgun (WGS) entry which is preliminary data.</text>
</comment>
<evidence type="ECO:0000313" key="2">
    <source>
        <dbReference type="EMBL" id="KAF4741930.1"/>
    </source>
</evidence>
<feature type="compositionally biased region" description="Polar residues" evidence="1">
    <location>
        <begin position="930"/>
        <end position="943"/>
    </location>
</feature>
<proteinExistence type="predicted"/>
<dbReference type="Proteomes" id="UP000574390">
    <property type="component" value="Unassembled WGS sequence"/>
</dbReference>
<dbReference type="EMBL" id="JABANM010008839">
    <property type="protein sequence ID" value="KAF4741930.1"/>
    <property type="molecule type" value="Genomic_DNA"/>
</dbReference>
<evidence type="ECO:0000256" key="1">
    <source>
        <dbReference type="SAM" id="MobiDB-lite"/>
    </source>
</evidence>
<accession>A0A7J6TC37</accession>
<gene>
    <name evidence="2" type="ORF">FOZ62_013211</name>
</gene>
<feature type="compositionally biased region" description="Polar residues" evidence="1">
    <location>
        <begin position="963"/>
        <end position="972"/>
    </location>
</feature>
<feature type="compositionally biased region" description="Basic and acidic residues" evidence="1">
    <location>
        <begin position="952"/>
        <end position="962"/>
    </location>
</feature>
<protein>
    <submittedName>
        <fullName evidence="2">Uncharacterized protein</fullName>
    </submittedName>
</protein>
<organism evidence="2 3">
    <name type="scientific">Perkinsus olseni</name>
    <name type="common">Perkinsus atlanticus</name>
    <dbReference type="NCBI Taxonomy" id="32597"/>
    <lineage>
        <taxon>Eukaryota</taxon>
        <taxon>Sar</taxon>
        <taxon>Alveolata</taxon>
        <taxon>Perkinsozoa</taxon>
        <taxon>Perkinsea</taxon>
        <taxon>Perkinsida</taxon>
        <taxon>Perkinsidae</taxon>
        <taxon>Perkinsus</taxon>
    </lineage>
</organism>
<dbReference type="SUPFAM" id="SSF50978">
    <property type="entry name" value="WD40 repeat-like"/>
    <property type="match status" value="1"/>
</dbReference>
<reference evidence="2 3" key="1">
    <citation type="submission" date="2020-04" db="EMBL/GenBank/DDBJ databases">
        <title>Perkinsus olseni comparative genomics.</title>
        <authorList>
            <person name="Bogema D.R."/>
        </authorList>
    </citation>
    <scope>NUCLEOTIDE SEQUENCE [LARGE SCALE GENOMIC DNA]</scope>
    <source>
        <strain evidence="2">ATCC PRA-205</strain>
    </source>
</reference>
<feature type="region of interest" description="Disordered" evidence="1">
    <location>
        <begin position="929"/>
        <end position="973"/>
    </location>
</feature>